<sequence>MRIDSSNFSPQRLLEFWQSGLQVMVALNFQTADVAMAVNTAMFEQTGNCGYILKPRALWDANHPLFGKFNPYSKVRVPSDCVKEKSKSSGSSSGRNSVNPIWNHSSTFRIVFVELAFLRISVYDGDNGKLLNQRVVPVRCLRPGYRHLPLRTPNNQPLEQSLLFIRTRFEQEEHIYLHEEDHPLPYGAPYSAQHSPHSACSNSQPHSGSISMGTNNNYEPEMLYQVLKIDPEANVKPLFILRRQIFIIRILGLFPDDTTNASANIFGQQPPSTSETTTNFFSASTSIDQPMKLHSQSQHRILPHNEPILDAVMCWNGASRRFHLRKKNVDPATGRSSLFSAIMKGGGISQQQQSHQTPLAPRKSLGQGAEDGSGQRTKSPTGAINLTCRSSVDVIEPSGAHAGESLEPGMHPRAKSMGETFIVCIHNISDNHPYAILRTSVNNTAKDVINQIFAKTQRFDIKLEEYALVEEVHCKEGTAIPHNTAAQLAFGGGKKSIGSSGTSAPVRYRMLDPNENIWKIQSRWTSGSGRFLLEKRDQVPGKYFDKSRKPSERPRSPLFYYSMPSCAIPSVSGSNSPVTVVTGITIAQPFSKPPSHHASSSASTPLRKISLDGALINEIRIAVQIDTKTLWREAELHN</sequence>
<dbReference type="GO" id="GO:0004435">
    <property type="term" value="F:phosphatidylinositol-4,5-bisphosphate phospholipase C activity"/>
    <property type="evidence" value="ECO:0007669"/>
    <property type="project" value="InterPro"/>
</dbReference>
<feature type="region of interest" description="Disordered" evidence="1">
    <location>
        <begin position="346"/>
        <end position="383"/>
    </location>
</feature>
<dbReference type="InterPro" id="IPR035892">
    <property type="entry name" value="C2_domain_sf"/>
</dbReference>
<dbReference type="Gene3D" id="2.60.40.150">
    <property type="entry name" value="C2 domain"/>
    <property type="match status" value="1"/>
</dbReference>
<name>A0A915MY21_MELJA</name>
<evidence type="ECO:0000259" key="3">
    <source>
        <dbReference type="PROSITE" id="PS50200"/>
    </source>
</evidence>
<dbReference type="PROSITE" id="PS50008">
    <property type="entry name" value="PIPLC_Y_DOMAIN"/>
    <property type="match status" value="1"/>
</dbReference>
<protein>
    <submittedName>
        <fullName evidence="5">Phosphoinositide phospholipase C</fullName>
    </submittedName>
</protein>
<dbReference type="InterPro" id="IPR001192">
    <property type="entry name" value="PI-PLC_fam"/>
</dbReference>
<evidence type="ECO:0000259" key="2">
    <source>
        <dbReference type="PROSITE" id="PS50008"/>
    </source>
</evidence>
<dbReference type="GO" id="GO:0051209">
    <property type="term" value="P:release of sequestered calcium ion into cytosol"/>
    <property type="evidence" value="ECO:0007669"/>
    <property type="project" value="TreeGrafter"/>
</dbReference>
<dbReference type="WBParaSite" id="scaffold548_cov188.g1287">
    <property type="protein sequence ID" value="scaffold548_cov188.g1287"/>
    <property type="gene ID" value="scaffold548_cov188.g1287"/>
</dbReference>
<dbReference type="Proteomes" id="UP000887561">
    <property type="component" value="Unplaced"/>
</dbReference>
<dbReference type="SUPFAM" id="SSF51695">
    <property type="entry name" value="PLC-like phosphodiesterases"/>
    <property type="match status" value="1"/>
</dbReference>
<dbReference type="SMART" id="SM00314">
    <property type="entry name" value="RA"/>
    <property type="match status" value="1"/>
</dbReference>
<dbReference type="AlphaFoldDB" id="A0A915MY21"/>
<dbReference type="InterPro" id="IPR017946">
    <property type="entry name" value="PLC-like_Pdiesterase_TIM-brl"/>
</dbReference>
<feature type="domain" description="PI-PLC Y-box" evidence="2">
    <location>
        <begin position="2"/>
        <end position="58"/>
    </location>
</feature>
<dbReference type="SMART" id="SM00149">
    <property type="entry name" value="PLCYc"/>
    <property type="match status" value="1"/>
</dbReference>
<dbReference type="Pfam" id="PF00387">
    <property type="entry name" value="PI-PLC-Y"/>
    <property type="match status" value="1"/>
</dbReference>
<evidence type="ECO:0000256" key="1">
    <source>
        <dbReference type="SAM" id="MobiDB-lite"/>
    </source>
</evidence>
<reference evidence="5" key="1">
    <citation type="submission" date="2022-11" db="UniProtKB">
        <authorList>
            <consortium name="WormBaseParasite"/>
        </authorList>
    </citation>
    <scope>IDENTIFICATION</scope>
</reference>
<dbReference type="PANTHER" id="PTHR10336">
    <property type="entry name" value="PHOSPHOINOSITIDE-SPECIFIC PHOSPHOLIPASE C FAMILY PROTEIN"/>
    <property type="match status" value="1"/>
</dbReference>
<proteinExistence type="predicted"/>
<dbReference type="Gene3D" id="3.10.20.90">
    <property type="entry name" value="Phosphatidylinositol 3-kinase Catalytic Subunit, Chain A, domain 1"/>
    <property type="match status" value="2"/>
</dbReference>
<accession>A0A915MY21</accession>
<dbReference type="Pfam" id="PF00168">
    <property type="entry name" value="C2"/>
    <property type="match status" value="1"/>
</dbReference>
<dbReference type="GO" id="GO:0007265">
    <property type="term" value="P:Ras protein signal transduction"/>
    <property type="evidence" value="ECO:0007669"/>
    <property type="project" value="TreeGrafter"/>
</dbReference>
<dbReference type="SUPFAM" id="SSF54236">
    <property type="entry name" value="Ubiquitin-like"/>
    <property type="match status" value="1"/>
</dbReference>
<dbReference type="GO" id="GO:0046488">
    <property type="term" value="P:phosphatidylinositol metabolic process"/>
    <property type="evidence" value="ECO:0007669"/>
    <property type="project" value="TreeGrafter"/>
</dbReference>
<evidence type="ECO:0000313" key="5">
    <source>
        <dbReference type="WBParaSite" id="scaffold548_cov188.g1287"/>
    </source>
</evidence>
<dbReference type="CDD" id="cd00275">
    <property type="entry name" value="C2_PLC_like"/>
    <property type="match status" value="1"/>
</dbReference>
<dbReference type="PROSITE" id="PS50200">
    <property type="entry name" value="RA"/>
    <property type="match status" value="1"/>
</dbReference>
<feature type="domain" description="Ras-associating" evidence="3">
    <location>
        <begin position="427"/>
        <end position="538"/>
    </location>
</feature>
<evidence type="ECO:0000313" key="4">
    <source>
        <dbReference type="Proteomes" id="UP000887561"/>
    </source>
</evidence>
<dbReference type="GO" id="GO:0048015">
    <property type="term" value="P:phosphatidylinositol-mediated signaling"/>
    <property type="evidence" value="ECO:0007669"/>
    <property type="project" value="TreeGrafter"/>
</dbReference>
<dbReference type="GO" id="GO:0007186">
    <property type="term" value="P:G protein-coupled receptor signaling pathway"/>
    <property type="evidence" value="ECO:0007669"/>
    <property type="project" value="TreeGrafter"/>
</dbReference>
<dbReference type="PANTHER" id="PTHR10336:SF6">
    <property type="entry name" value="1-PHOSPHATIDYLINOSITOL 4,5-BISPHOSPHATE PHOSPHODIESTERASE EPSILON-1"/>
    <property type="match status" value="1"/>
</dbReference>
<organism evidence="4 5">
    <name type="scientific">Meloidogyne javanica</name>
    <name type="common">Root-knot nematode worm</name>
    <dbReference type="NCBI Taxonomy" id="6303"/>
    <lineage>
        <taxon>Eukaryota</taxon>
        <taxon>Metazoa</taxon>
        <taxon>Ecdysozoa</taxon>
        <taxon>Nematoda</taxon>
        <taxon>Chromadorea</taxon>
        <taxon>Rhabditida</taxon>
        <taxon>Tylenchina</taxon>
        <taxon>Tylenchomorpha</taxon>
        <taxon>Tylenchoidea</taxon>
        <taxon>Meloidogynidae</taxon>
        <taxon>Meloidogyninae</taxon>
        <taxon>Meloidogyne</taxon>
        <taxon>Meloidogyne incognita group</taxon>
    </lineage>
</organism>
<feature type="compositionally biased region" description="Polar residues" evidence="1">
    <location>
        <begin position="374"/>
        <end position="383"/>
    </location>
</feature>
<dbReference type="InterPro" id="IPR001711">
    <property type="entry name" value="PLipase_C_Pinositol-sp_Y"/>
</dbReference>
<dbReference type="InterPro" id="IPR000008">
    <property type="entry name" value="C2_dom"/>
</dbReference>
<dbReference type="Pfam" id="PF00788">
    <property type="entry name" value="RA"/>
    <property type="match status" value="1"/>
</dbReference>
<keyword evidence="4" id="KW-1185">Reference proteome</keyword>
<dbReference type="InterPro" id="IPR000159">
    <property type="entry name" value="RA_dom"/>
</dbReference>
<dbReference type="InterPro" id="IPR029071">
    <property type="entry name" value="Ubiquitin-like_domsf"/>
</dbReference>
<dbReference type="SUPFAM" id="SSF49562">
    <property type="entry name" value="C2 domain (Calcium/lipid-binding domain, CaLB)"/>
    <property type="match status" value="1"/>
</dbReference>